<comment type="cofactor">
    <cofactor evidence="3">
        <name>Co(2+)</name>
        <dbReference type="ChEBI" id="CHEBI:48828"/>
    </cofactor>
</comment>
<dbReference type="InterPro" id="IPR039356">
    <property type="entry name" value="YfbR/HDDC2"/>
</dbReference>
<comment type="subunit">
    <text evidence="6">Homodimer.</text>
</comment>
<comment type="catalytic activity">
    <reaction evidence="1">
        <text>a 2'-deoxyribonucleoside 5'-phosphate + H2O = a 2'-deoxyribonucleoside + phosphate</text>
        <dbReference type="Rhea" id="RHEA:36167"/>
        <dbReference type="ChEBI" id="CHEBI:15377"/>
        <dbReference type="ChEBI" id="CHEBI:18274"/>
        <dbReference type="ChEBI" id="CHEBI:43474"/>
        <dbReference type="ChEBI" id="CHEBI:65317"/>
        <dbReference type="EC" id="3.1.3.89"/>
    </reaction>
</comment>
<dbReference type="Proteomes" id="UP000530660">
    <property type="component" value="Unassembled WGS sequence"/>
</dbReference>
<dbReference type="SUPFAM" id="SSF109604">
    <property type="entry name" value="HD-domain/PDEase-like"/>
    <property type="match status" value="1"/>
</dbReference>
<dbReference type="SMART" id="SM00471">
    <property type="entry name" value="HDc"/>
    <property type="match status" value="1"/>
</dbReference>
<evidence type="ECO:0000259" key="10">
    <source>
        <dbReference type="SMART" id="SM00471"/>
    </source>
</evidence>
<dbReference type="EC" id="3.1.3.89" evidence="7"/>
<evidence type="ECO:0000256" key="5">
    <source>
        <dbReference type="ARBA" id="ARBA00009999"/>
    </source>
</evidence>
<comment type="cofactor">
    <cofactor evidence="2">
        <name>Mn(2+)</name>
        <dbReference type="ChEBI" id="CHEBI:29035"/>
    </cofactor>
</comment>
<comment type="function">
    <text evidence="4">Catalyzes the dephosphorylation of the nucleoside 5'-monophosphates deoxyadenosine monophosphate (dAMP), deoxycytidine monophosphate (dCMP), deoxyguanosine monophosphate (dGMP) and deoxythymidine monophosphate (dTMP).</text>
</comment>
<organism evidence="11 12">
    <name type="scientific">Cyanidiococcus yangmingshanensis</name>
    <dbReference type="NCBI Taxonomy" id="2690220"/>
    <lineage>
        <taxon>Eukaryota</taxon>
        <taxon>Rhodophyta</taxon>
        <taxon>Bangiophyceae</taxon>
        <taxon>Cyanidiales</taxon>
        <taxon>Cyanidiaceae</taxon>
        <taxon>Cyanidiococcus</taxon>
    </lineage>
</organism>
<keyword evidence="9" id="KW-0378">Hydrolase</keyword>
<accession>A0A7J7ID42</accession>
<dbReference type="Pfam" id="PF13023">
    <property type="entry name" value="HD_3"/>
    <property type="match status" value="1"/>
</dbReference>
<dbReference type="PANTHER" id="PTHR11845">
    <property type="entry name" value="5'-DEOXYNUCLEOTIDASE HDDC2"/>
    <property type="match status" value="1"/>
</dbReference>
<dbReference type="GO" id="GO:0046872">
    <property type="term" value="F:metal ion binding"/>
    <property type="evidence" value="ECO:0007669"/>
    <property type="project" value="UniProtKB-KW"/>
</dbReference>
<dbReference type="InterPro" id="IPR006674">
    <property type="entry name" value="HD_domain"/>
</dbReference>
<evidence type="ECO:0000256" key="4">
    <source>
        <dbReference type="ARBA" id="ARBA00004074"/>
    </source>
</evidence>
<evidence type="ECO:0000256" key="6">
    <source>
        <dbReference type="ARBA" id="ARBA00011738"/>
    </source>
</evidence>
<reference evidence="11 12" key="1">
    <citation type="journal article" date="2020" name="J. Phycol.">
        <title>Comparative genome analysis reveals Cyanidiococcus gen. nov., a new extremophilic red algal genus sister to Cyanidioschyzon (Cyanidioschyzonaceae, Rhodophyta).</title>
        <authorList>
            <person name="Liu S.-L."/>
            <person name="Chiang Y.-R."/>
            <person name="Yoon H.S."/>
            <person name="Fu H.-Y."/>
        </authorList>
    </citation>
    <scope>NUCLEOTIDE SEQUENCE [LARGE SCALE GENOMIC DNA]</scope>
    <source>
        <strain evidence="11 12">THAL066</strain>
    </source>
</reference>
<gene>
    <name evidence="11" type="primary">HDDC2</name>
    <name evidence="11" type="ORF">F1559_001397</name>
</gene>
<protein>
    <recommendedName>
        <fullName evidence="7">5'-deoxynucleotidase</fullName>
        <ecNumber evidence="7">3.1.3.89</ecNumber>
    </recommendedName>
</protein>
<dbReference type="InterPro" id="IPR003607">
    <property type="entry name" value="HD/PDEase_dom"/>
</dbReference>
<comment type="similarity">
    <text evidence="5">Belongs to the HDDC2 family.</text>
</comment>
<evidence type="ECO:0000313" key="12">
    <source>
        <dbReference type="Proteomes" id="UP000530660"/>
    </source>
</evidence>
<dbReference type="EMBL" id="VWRR01000016">
    <property type="protein sequence ID" value="KAF6001022.1"/>
    <property type="molecule type" value="Genomic_DNA"/>
</dbReference>
<evidence type="ECO:0000256" key="1">
    <source>
        <dbReference type="ARBA" id="ARBA00001638"/>
    </source>
</evidence>
<dbReference type="PANTHER" id="PTHR11845:SF13">
    <property type="entry name" value="5'-DEOXYNUCLEOTIDASE HDDC2"/>
    <property type="match status" value="1"/>
</dbReference>
<evidence type="ECO:0000256" key="8">
    <source>
        <dbReference type="ARBA" id="ARBA00022723"/>
    </source>
</evidence>
<proteinExistence type="inferred from homology"/>
<evidence type="ECO:0000256" key="3">
    <source>
        <dbReference type="ARBA" id="ARBA00001941"/>
    </source>
</evidence>
<keyword evidence="12" id="KW-1185">Reference proteome</keyword>
<keyword evidence="8" id="KW-0479">Metal-binding</keyword>
<evidence type="ECO:0000256" key="9">
    <source>
        <dbReference type="ARBA" id="ARBA00022801"/>
    </source>
</evidence>
<sequence length="183" mass="20632">MNRELPASMVLDFFRLIAQLKGLRRTGWLRSNVSNPESVASHSYSVALLTLLLSDFDLHAVKLALVHDLAESLTGDISPKCGVSPQEKAALEDGAFRQIRDEVLGGTEIGHKLYALFREYEDAQTPAALLVRQIDKLDLILQAFTYEQSQTKLELTEFFAAAENIHSTSLRSVYEEVLRQRRR</sequence>
<feature type="domain" description="HD/PDEase" evidence="10">
    <location>
        <begin position="35"/>
        <end position="149"/>
    </location>
</feature>
<dbReference type="GO" id="GO:0002953">
    <property type="term" value="F:5'-deoxynucleotidase activity"/>
    <property type="evidence" value="ECO:0007669"/>
    <property type="project" value="UniProtKB-EC"/>
</dbReference>
<name>A0A7J7ID42_9RHOD</name>
<dbReference type="AlphaFoldDB" id="A0A7J7ID42"/>
<dbReference type="OrthoDB" id="10254258at2759"/>
<dbReference type="GO" id="GO:0005737">
    <property type="term" value="C:cytoplasm"/>
    <property type="evidence" value="ECO:0007669"/>
    <property type="project" value="TreeGrafter"/>
</dbReference>
<evidence type="ECO:0000256" key="2">
    <source>
        <dbReference type="ARBA" id="ARBA00001936"/>
    </source>
</evidence>
<dbReference type="FunFam" id="1.10.3210.10:FF:000035">
    <property type="entry name" value="HD family hydrolase"/>
    <property type="match status" value="1"/>
</dbReference>
<dbReference type="Gene3D" id="1.10.3210.10">
    <property type="entry name" value="Hypothetical protein af1432"/>
    <property type="match status" value="1"/>
</dbReference>
<comment type="caution">
    <text evidence="11">The sequence shown here is derived from an EMBL/GenBank/DDBJ whole genome shotgun (WGS) entry which is preliminary data.</text>
</comment>
<evidence type="ECO:0000256" key="7">
    <source>
        <dbReference type="ARBA" id="ARBA00012964"/>
    </source>
</evidence>
<evidence type="ECO:0000313" key="11">
    <source>
        <dbReference type="EMBL" id="KAF6001022.1"/>
    </source>
</evidence>